<dbReference type="SUPFAM" id="SSF102588">
    <property type="entry name" value="LmbE-like"/>
    <property type="match status" value="1"/>
</dbReference>
<dbReference type="PROSITE" id="PS50042">
    <property type="entry name" value="CNMP_BINDING_3"/>
    <property type="match status" value="1"/>
</dbReference>
<dbReference type="Pfam" id="PF02585">
    <property type="entry name" value="PIG-L"/>
    <property type="match status" value="1"/>
</dbReference>
<keyword evidence="5" id="KW-1185">Reference proteome</keyword>
<dbReference type="PANTHER" id="PTHR12993">
    <property type="entry name" value="N-ACETYLGLUCOSAMINYL-PHOSPHATIDYLINOSITOL DE-N-ACETYLASE-RELATED"/>
    <property type="match status" value="1"/>
</dbReference>
<dbReference type="InterPro" id="IPR024078">
    <property type="entry name" value="LmbE-like_dom_sf"/>
</dbReference>
<dbReference type="Gene3D" id="2.60.120.10">
    <property type="entry name" value="Jelly Rolls"/>
    <property type="match status" value="1"/>
</dbReference>
<dbReference type="SUPFAM" id="SSF51206">
    <property type="entry name" value="cAMP-binding domain-like"/>
    <property type="match status" value="1"/>
</dbReference>
<dbReference type="InterPro" id="IPR018490">
    <property type="entry name" value="cNMP-bd_dom_sf"/>
</dbReference>
<evidence type="ECO:0000313" key="4">
    <source>
        <dbReference type="EMBL" id="SEP98561.1"/>
    </source>
</evidence>
<protein>
    <submittedName>
        <fullName evidence="4">Cyclic nucleotide-binding domain-containing protein</fullName>
    </submittedName>
</protein>
<dbReference type="SMART" id="SM00100">
    <property type="entry name" value="cNMP"/>
    <property type="match status" value="1"/>
</dbReference>
<dbReference type="InterPro" id="IPR003737">
    <property type="entry name" value="GlcNAc_PI_deacetylase-related"/>
</dbReference>
<dbReference type="GO" id="GO:0016811">
    <property type="term" value="F:hydrolase activity, acting on carbon-nitrogen (but not peptide) bonds, in linear amides"/>
    <property type="evidence" value="ECO:0007669"/>
    <property type="project" value="TreeGrafter"/>
</dbReference>
<keyword evidence="1" id="KW-0862">Zinc</keyword>
<proteinExistence type="predicted"/>
<name>A0A1H9CC25_9ACTN</name>
<dbReference type="STRING" id="1036181.SAMN05421756_102148"/>
<accession>A0A1H9CC25</accession>
<feature type="region of interest" description="Disordered" evidence="2">
    <location>
        <begin position="317"/>
        <end position="340"/>
    </location>
</feature>
<dbReference type="Proteomes" id="UP000198504">
    <property type="component" value="Unassembled WGS sequence"/>
</dbReference>
<dbReference type="AlphaFoldDB" id="A0A1H9CC25"/>
<dbReference type="InterPro" id="IPR014710">
    <property type="entry name" value="RmlC-like_jellyroll"/>
</dbReference>
<reference evidence="5" key="1">
    <citation type="submission" date="2016-10" db="EMBL/GenBank/DDBJ databases">
        <authorList>
            <person name="Varghese N."/>
            <person name="Submissions S."/>
        </authorList>
    </citation>
    <scope>NUCLEOTIDE SEQUENCE [LARGE SCALE GENOMIC DNA]</scope>
    <source>
        <strain evidence="5">CGMCC 4.6856</strain>
    </source>
</reference>
<dbReference type="EMBL" id="FOFA01000002">
    <property type="protein sequence ID" value="SEP98561.1"/>
    <property type="molecule type" value="Genomic_DNA"/>
</dbReference>
<evidence type="ECO:0000256" key="1">
    <source>
        <dbReference type="ARBA" id="ARBA00022833"/>
    </source>
</evidence>
<dbReference type="PANTHER" id="PTHR12993:SF11">
    <property type="entry name" value="N-ACETYLGLUCOSAMINYL-PHOSPHATIDYLINOSITOL DE-N-ACETYLASE"/>
    <property type="match status" value="1"/>
</dbReference>
<gene>
    <name evidence="4" type="ORF">SAMN05421756_102148</name>
</gene>
<dbReference type="OrthoDB" id="116799at2"/>
<evidence type="ECO:0000259" key="3">
    <source>
        <dbReference type="PROSITE" id="PS50042"/>
    </source>
</evidence>
<evidence type="ECO:0000313" key="5">
    <source>
        <dbReference type="Proteomes" id="UP000198504"/>
    </source>
</evidence>
<dbReference type="InterPro" id="IPR000595">
    <property type="entry name" value="cNMP-bd_dom"/>
</dbReference>
<feature type="domain" description="Cyclic nucleotide-binding" evidence="3">
    <location>
        <begin position="218"/>
        <end position="299"/>
    </location>
</feature>
<dbReference type="CDD" id="cd00038">
    <property type="entry name" value="CAP_ED"/>
    <property type="match status" value="1"/>
</dbReference>
<organism evidence="4 5">
    <name type="scientific">Microlunatus flavus</name>
    <dbReference type="NCBI Taxonomy" id="1036181"/>
    <lineage>
        <taxon>Bacteria</taxon>
        <taxon>Bacillati</taxon>
        <taxon>Actinomycetota</taxon>
        <taxon>Actinomycetes</taxon>
        <taxon>Propionibacteriales</taxon>
        <taxon>Propionibacteriaceae</taxon>
        <taxon>Microlunatus</taxon>
    </lineage>
</organism>
<dbReference type="RefSeq" id="WP_091178072.1">
    <property type="nucleotide sequence ID" value="NZ_FOFA01000002.1"/>
</dbReference>
<sequence>MTSELAADDDLDGLWGSAVLRDRPLRVLGLFAHPDDEVFCVGGTIARAAAAGAQTAVVSLTRGDAGQIRDSAAATRRTLGAVRATELAASGAALGVGHVESFDLGDGVLGRMPLEEVTAVVLPVLERLAPDVVVTFGDDGAFGHPDHTMSARAVLAAREHLAVRPRVLQARFPPQERLLLDLLVEWLTSGEQRFVGTAGFANALRLFADGSSMLGFAADHLQVQWFPAGSYVIEQGEPPNELFCILSGRVDVVRESADGELRTVATVGPGSFVGEEGLATNRPRNAHVIAHDDVTCFVLAPRGRDLSAARGTTAVVAPAERSTPPNPPPISSTAPDGAQTELSIDVGPDALRRKIAALVAHRTQYALDPELLPVQVLGPLLGTEHFAVVP</sequence>
<dbReference type="GO" id="GO:0016137">
    <property type="term" value="P:glycoside metabolic process"/>
    <property type="evidence" value="ECO:0007669"/>
    <property type="project" value="UniProtKB-ARBA"/>
</dbReference>
<dbReference type="Pfam" id="PF00027">
    <property type="entry name" value="cNMP_binding"/>
    <property type="match status" value="1"/>
</dbReference>
<evidence type="ECO:0000256" key="2">
    <source>
        <dbReference type="SAM" id="MobiDB-lite"/>
    </source>
</evidence>
<dbReference type="Gene3D" id="3.40.50.10320">
    <property type="entry name" value="LmbE-like"/>
    <property type="match status" value="1"/>
</dbReference>